<evidence type="ECO:0000313" key="9">
    <source>
        <dbReference type="EMBL" id="KAF2822799.1"/>
    </source>
</evidence>
<name>A0A6A6ZQA2_9PLEO</name>
<evidence type="ECO:0000256" key="6">
    <source>
        <dbReference type="PIRNR" id="PIRNR007764"/>
    </source>
</evidence>
<dbReference type="CDD" id="cd11711">
    <property type="entry name" value="GINS_A_Sld5"/>
    <property type="match status" value="1"/>
</dbReference>
<dbReference type="Gene3D" id="1.20.58.1030">
    <property type="match status" value="1"/>
</dbReference>
<accession>A0A6A6ZQA2</accession>
<keyword evidence="10" id="KW-1185">Reference proteome</keyword>
<gene>
    <name evidence="9" type="ORF">CC86DRAFT_396401</name>
</gene>
<feature type="domain" description="GINS subunit" evidence="7">
    <location>
        <begin position="58"/>
        <end position="143"/>
    </location>
</feature>
<feature type="domain" description="DNA replication complex GINS protein SLD5 C-terminal" evidence="8">
    <location>
        <begin position="169"/>
        <end position="225"/>
    </location>
</feature>
<dbReference type="PANTHER" id="PTHR21206">
    <property type="entry name" value="SLD5 PROTEIN"/>
    <property type="match status" value="1"/>
</dbReference>
<keyword evidence="4 6" id="KW-0235">DNA replication</keyword>
<dbReference type="InterPro" id="IPR021151">
    <property type="entry name" value="GINS_A"/>
</dbReference>
<evidence type="ECO:0000256" key="5">
    <source>
        <dbReference type="ARBA" id="ARBA00023242"/>
    </source>
</evidence>
<evidence type="ECO:0000313" key="10">
    <source>
        <dbReference type="Proteomes" id="UP000799424"/>
    </source>
</evidence>
<comment type="similarity">
    <text evidence="2 6">Belongs to the GINS4/SLD5 family.</text>
</comment>
<evidence type="ECO:0000259" key="8">
    <source>
        <dbReference type="Pfam" id="PF16922"/>
    </source>
</evidence>
<dbReference type="Pfam" id="PF16922">
    <property type="entry name" value="SLD5_C"/>
    <property type="match status" value="1"/>
</dbReference>
<dbReference type="PANTHER" id="PTHR21206:SF0">
    <property type="entry name" value="DNA REPLICATION COMPLEX GINS PROTEIN SLD5"/>
    <property type="match status" value="1"/>
</dbReference>
<dbReference type="Gene3D" id="3.40.5.60">
    <property type="match status" value="1"/>
</dbReference>
<dbReference type="InterPro" id="IPR038749">
    <property type="entry name" value="Sld5_GINS_A"/>
</dbReference>
<dbReference type="SUPFAM" id="SSF158573">
    <property type="entry name" value="GINS helical bundle-like"/>
    <property type="match status" value="1"/>
</dbReference>
<comment type="function">
    <text evidence="6">The GINS complex plays an essential role in the initiation of DNA replication.</text>
</comment>
<keyword evidence="5 6" id="KW-0539">Nucleus</keyword>
<dbReference type="InterPro" id="IPR031633">
    <property type="entry name" value="SLD5_C"/>
</dbReference>
<dbReference type="EMBL" id="MU006233">
    <property type="protein sequence ID" value="KAF2822799.1"/>
    <property type="molecule type" value="Genomic_DNA"/>
</dbReference>
<evidence type="ECO:0000256" key="4">
    <source>
        <dbReference type="ARBA" id="ARBA00022705"/>
    </source>
</evidence>
<proteinExistence type="inferred from homology"/>
<reference evidence="9" key="1">
    <citation type="journal article" date="2020" name="Stud. Mycol.">
        <title>101 Dothideomycetes genomes: a test case for predicting lifestyles and emergence of pathogens.</title>
        <authorList>
            <person name="Haridas S."/>
            <person name="Albert R."/>
            <person name="Binder M."/>
            <person name="Bloem J."/>
            <person name="Labutti K."/>
            <person name="Salamov A."/>
            <person name="Andreopoulos B."/>
            <person name="Baker S."/>
            <person name="Barry K."/>
            <person name="Bills G."/>
            <person name="Bluhm B."/>
            <person name="Cannon C."/>
            <person name="Castanera R."/>
            <person name="Culley D."/>
            <person name="Daum C."/>
            <person name="Ezra D."/>
            <person name="Gonzalez J."/>
            <person name="Henrissat B."/>
            <person name="Kuo A."/>
            <person name="Liang C."/>
            <person name="Lipzen A."/>
            <person name="Lutzoni F."/>
            <person name="Magnuson J."/>
            <person name="Mondo S."/>
            <person name="Nolan M."/>
            <person name="Ohm R."/>
            <person name="Pangilinan J."/>
            <person name="Park H.-J."/>
            <person name="Ramirez L."/>
            <person name="Alfaro M."/>
            <person name="Sun H."/>
            <person name="Tritt A."/>
            <person name="Yoshinaga Y."/>
            <person name="Zwiers L.-H."/>
            <person name="Turgeon B."/>
            <person name="Goodwin S."/>
            <person name="Spatafora J."/>
            <person name="Crous P."/>
            <person name="Grigoriev I."/>
        </authorList>
    </citation>
    <scope>NUCLEOTIDE SEQUENCE</scope>
    <source>
        <strain evidence="9">CBS 113818</strain>
    </source>
</reference>
<dbReference type="SUPFAM" id="SSF160059">
    <property type="entry name" value="PriA/YqbF domain"/>
    <property type="match status" value="1"/>
</dbReference>
<evidence type="ECO:0000259" key="7">
    <source>
        <dbReference type="Pfam" id="PF05916"/>
    </source>
</evidence>
<evidence type="ECO:0000256" key="1">
    <source>
        <dbReference type="ARBA" id="ARBA00004123"/>
    </source>
</evidence>
<evidence type="ECO:0000256" key="2">
    <source>
        <dbReference type="ARBA" id="ARBA00008187"/>
    </source>
</evidence>
<organism evidence="9 10">
    <name type="scientific">Ophiobolus disseminans</name>
    <dbReference type="NCBI Taxonomy" id="1469910"/>
    <lineage>
        <taxon>Eukaryota</taxon>
        <taxon>Fungi</taxon>
        <taxon>Dikarya</taxon>
        <taxon>Ascomycota</taxon>
        <taxon>Pezizomycotina</taxon>
        <taxon>Dothideomycetes</taxon>
        <taxon>Pleosporomycetidae</taxon>
        <taxon>Pleosporales</taxon>
        <taxon>Pleosporineae</taxon>
        <taxon>Phaeosphaeriaceae</taxon>
        <taxon>Ophiobolus</taxon>
    </lineage>
</organism>
<dbReference type="InterPro" id="IPR036224">
    <property type="entry name" value="GINS_bundle-like_dom_sf"/>
</dbReference>
<comment type="subcellular location">
    <subcellularLocation>
        <location evidence="1 6">Nucleus</location>
    </subcellularLocation>
</comment>
<dbReference type="InterPro" id="IPR008591">
    <property type="entry name" value="GINS_Sld5"/>
</dbReference>
<dbReference type="GO" id="GO:0000811">
    <property type="term" value="C:GINS complex"/>
    <property type="evidence" value="ECO:0007669"/>
    <property type="project" value="UniProtKB-UniRule"/>
</dbReference>
<dbReference type="OrthoDB" id="338231at2759"/>
<dbReference type="GO" id="GO:0006261">
    <property type="term" value="P:DNA-templated DNA replication"/>
    <property type="evidence" value="ECO:0007669"/>
    <property type="project" value="InterPro"/>
</dbReference>
<protein>
    <recommendedName>
        <fullName evidence="3 6">DNA replication complex GINS protein SLD5</fullName>
    </recommendedName>
</protein>
<dbReference type="Pfam" id="PF05916">
    <property type="entry name" value="Sld5"/>
    <property type="match status" value="1"/>
</dbReference>
<dbReference type="GO" id="GO:0000727">
    <property type="term" value="P:double-strand break repair via break-induced replication"/>
    <property type="evidence" value="ECO:0007669"/>
    <property type="project" value="TreeGrafter"/>
</dbReference>
<dbReference type="Proteomes" id="UP000799424">
    <property type="component" value="Unassembled WGS sequence"/>
</dbReference>
<dbReference type="AlphaFoldDB" id="A0A6A6ZQA2"/>
<dbReference type="CDD" id="cd21692">
    <property type="entry name" value="GINS_B_Sld5"/>
    <property type="match status" value="1"/>
</dbReference>
<dbReference type="PIRSF" id="PIRSF007764">
    <property type="entry name" value="Sld5"/>
    <property type="match status" value="1"/>
</dbReference>
<sequence length="225" mass="25933">MDIDDLLAEVAVDSVPRELRDLQELTRCWVAERVAPEILPWPSELMDRVLDRIRRQIELVEDQTGDMNPKTNFKLIIIQTELERFKFLVRSFLRARLNKIDQHPLHIQSLHDASLDMLQPLLSHSEYQYLTSHQSLLAAHYSTSFLGQFPASLQRLDDITGGISMIDKPDEDKAVFVRVLRDIGDIAVEGTDRRFNMKRGDVWVVRWSAVKKWAIGTGTGDLELI</sequence>
<evidence type="ECO:0000256" key="3">
    <source>
        <dbReference type="ARBA" id="ARBA00014804"/>
    </source>
</evidence>